<name>A0A7X2LX37_9BURK</name>
<keyword evidence="2" id="KW-1185">Reference proteome</keyword>
<proteinExistence type="predicted"/>
<reference evidence="1 2" key="1">
    <citation type="submission" date="2019-11" db="EMBL/GenBank/DDBJ databases">
        <title>Novel species isolated from a subtropical stream in China.</title>
        <authorList>
            <person name="Lu H."/>
        </authorList>
    </citation>
    <scope>NUCLEOTIDE SEQUENCE [LARGE SCALE GENOMIC DNA]</scope>
    <source>
        <strain evidence="1 2">FT92W</strain>
    </source>
</reference>
<sequence>MTRTDSTSLDGIPDGEVAPRAAPVFANAATPEQAAALYDEQKRKAAAMEAALGAFDGNFAALPTMSVRSLDDMTRGGDWKLARSRIKLAEPSED</sequence>
<dbReference type="AlphaFoldDB" id="A0A7X2LX37"/>
<gene>
    <name evidence="1" type="ORF">GJ700_29105</name>
</gene>
<comment type="caution">
    <text evidence="1">The sequence shown here is derived from an EMBL/GenBank/DDBJ whole genome shotgun (WGS) entry which is preliminary data.</text>
</comment>
<dbReference type="Proteomes" id="UP000446768">
    <property type="component" value="Unassembled WGS sequence"/>
</dbReference>
<organism evidence="1 2">
    <name type="scientific">Pseudoduganella rivuli</name>
    <dbReference type="NCBI Taxonomy" id="2666085"/>
    <lineage>
        <taxon>Bacteria</taxon>
        <taxon>Pseudomonadati</taxon>
        <taxon>Pseudomonadota</taxon>
        <taxon>Betaproteobacteria</taxon>
        <taxon>Burkholderiales</taxon>
        <taxon>Oxalobacteraceae</taxon>
        <taxon>Telluria group</taxon>
        <taxon>Pseudoduganella</taxon>
    </lineage>
</organism>
<evidence type="ECO:0000313" key="2">
    <source>
        <dbReference type="Proteomes" id="UP000446768"/>
    </source>
</evidence>
<dbReference type="EMBL" id="WKJJ01000023">
    <property type="protein sequence ID" value="MRV75782.1"/>
    <property type="molecule type" value="Genomic_DNA"/>
</dbReference>
<accession>A0A7X2LX37</accession>
<evidence type="ECO:0000313" key="1">
    <source>
        <dbReference type="EMBL" id="MRV75782.1"/>
    </source>
</evidence>
<protein>
    <submittedName>
        <fullName evidence="1">Uncharacterized protein</fullName>
    </submittedName>
</protein>
<dbReference type="RefSeq" id="WP_154380643.1">
    <property type="nucleotide sequence ID" value="NZ_WKJJ01000023.1"/>
</dbReference>